<proteinExistence type="predicted"/>
<keyword evidence="2" id="KW-1185">Reference proteome</keyword>
<protein>
    <submittedName>
        <fullName evidence="1">Uncharacterized protein</fullName>
    </submittedName>
</protein>
<name>A0AAD4MPX9_9BILA</name>
<dbReference type="EMBL" id="JAKKPZ010000144">
    <property type="protein sequence ID" value="KAI1700488.1"/>
    <property type="molecule type" value="Genomic_DNA"/>
</dbReference>
<evidence type="ECO:0000313" key="2">
    <source>
        <dbReference type="Proteomes" id="UP001201812"/>
    </source>
</evidence>
<dbReference type="AlphaFoldDB" id="A0AAD4MPX9"/>
<evidence type="ECO:0000313" key="1">
    <source>
        <dbReference type="EMBL" id="KAI1700488.1"/>
    </source>
</evidence>
<organism evidence="1 2">
    <name type="scientific">Ditylenchus destructor</name>
    <dbReference type="NCBI Taxonomy" id="166010"/>
    <lineage>
        <taxon>Eukaryota</taxon>
        <taxon>Metazoa</taxon>
        <taxon>Ecdysozoa</taxon>
        <taxon>Nematoda</taxon>
        <taxon>Chromadorea</taxon>
        <taxon>Rhabditida</taxon>
        <taxon>Tylenchina</taxon>
        <taxon>Tylenchomorpha</taxon>
        <taxon>Sphaerularioidea</taxon>
        <taxon>Anguinidae</taxon>
        <taxon>Anguininae</taxon>
        <taxon>Ditylenchus</taxon>
    </lineage>
</organism>
<comment type="caution">
    <text evidence="1">The sequence shown here is derived from an EMBL/GenBank/DDBJ whole genome shotgun (WGS) entry which is preliminary data.</text>
</comment>
<reference evidence="1" key="1">
    <citation type="submission" date="2022-01" db="EMBL/GenBank/DDBJ databases">
        <title>Genome Sequence Resource for Two Populations of Ditylenchus destructor, the Migratory Endoparasitic Phytonematode.</title>
        <authorList>
            <person name="Zhang H."/>
            <person name="Lin R."/>
            <person name="Xie B."/>
        </authorList>
    </citation>
    <scope>NUCLEOTIDE SEQUENCE</scope>
    <source>
        <strain evidence="1">BazhouSP</strain>
    </source>
</reference>
<dbReference type="Proteomes" id="UP001201812">
    <property type="component" value="Unassembled WGS sequence"/>
</dbReference>
<sequence>MKKEEINSENLLYGDQSLLLAAEGWLEQWENTMKQRKVPRLVTQGGDWKDNAAAYHFYRKENDWSPFLSDAN</sequence>
<accession>A0AAD4MPX9</accession>
<gene>
    <name evidence="1" type="ORF">DdX_16700</name>
</gene>